<organism evidence="1 2">
    <name type="scientific">Sphaerobolus stellatus (strain SS14)</name>
    <dbReference type="NCBI Taxonomy" id="990650"/>
    <lineage>
        <taxon>Eukaryota</taxon>
        <taxon>Fungi</taxon>
        <taxon>Dikarya</taxon>
        <taxon>Basidiomycota</taxon>
        <taxon>Agaricomycotina</taxon>
        <taxon>Agaricomycetes</taxon>
        <taxon>Phallomycetidae</taxon>
        <taxon>Geastrales</taxon>
        <taxon>Sphaerobolaceae</taxon>
        <taxon>Sphaerobolus</taxon>
    </lineage>
</organism>
<dbReference type="EMBL" id="KN837156">
    <property type="protein sequence ID" value="KIJ38933.1"/>
    <property type="molecule type" value="Genomic_DNA"/>
</dbReference>
<keyword evidence="2" id="KW-1185">Reference proteome</keyword>
<reference evidence="1 2" key="1">
    <citation type="submission" date="2014-06" db="EMBL/GenBank/DDBJ databases">
        <title>Evolutionary Origins and Diversification of the Mycorrhizal Mutualists.</title>
        <authorList>
            <consortium name="DOE Joint Genome Institute"/>
            <consortium name="Mycorrhizal Genomics Consortium"/>
            <person name="Kohler A."/>
            <person name="Kuo A."/>
            <person name="Nagy L.G."/>
            <person name="Floudas D."/>
            <person name="Copeland A."/>
            <person name="Barry K.W."/>
            <person name="Cichocki N."/>
            <person name="Veneault-Fourrey C."/>
            <person name="LaButti K."/>
            <person name="Lindquist E.A."/>
            <person name="Lipzen A."/>
            <person name="Lundell T."/>
            <person name="Morin E."/>
            <person name="Murat C."/>
            <person name="Riley R."/>
            <person name="Ohm R."/>
            <person name="Sun H."/>
            <person name="Tunlid A."/>
            <person name="Henrissat B."/>
            <person name="Grigoriev I.V."/>
            <person name="Hibbett D.S."/>
            <person name="Martin F."/>
        </authorList>
    </citation>
    <scope>NUCLEOTIDE SEQUENCE [LARGE SCALE GENOMIC DNA]</scope>
    <source>
        <strain evidence="1 2">SS14</strain>
    </source>
</reference>
<dbReference type="Proteomes" id="UP000054279">
    <property type="component" value="Unassembled WGS sequence"/>
</dbReference>
<accession>A0A0C9U7K8</accession>
<evidence type="ECO:0000313" key="2">
    <source>
        <dbReference type="Proteomes" id="UP000054279"/>
    </source>
</evidence>
<dbReference type="HOGENOM" id="CLU_1482912_0_0_1"/>
<dbReference type="AlphaFoldDB" id="A0A0C9U7K8"/>
<evidence type="ECO:0000313" key="1">
    <source>
        <dbReference type="EMBL" id="KIJ38933.1"/>
    </source>
</evidence>
<sequence>MGPQFLQDTAFAPAEYATIRSLIVSADPWPGARRSRLASQFFPPNTRTDVPRLETLVILSSYEEPSMRPDGQVEFPVGSIHAPNLRSLVLGAGLAHVPSCMTLDTLRSLESLPVAFPRGLSDSKSHLEQILLAHNLIFLDVTDSQHDFLSELMSPRIPRTQIPDRFMLKPHSTHLMFRLSKV</sequence>
<gene>
    <name evidence="1" type="ORF">M422DRAFT_32998</name>
</gene>
<protein>
    <submittedName>
        <fullName evidence="1">Uncharacterized protein</fullName>
    </submittedName>
</protein>
<name>A0A0C9U7K8_SPHS4</name>
<proteinExistence type="predicted"/>